<gene>
    <name evidence="2" type="ORF">EZMO1_2777</name>
</gene>
<dbReference type="RefSeq" id="WP_236631930.1">
    <property type="nucleotide sequence ID" value="NZ_CP013251.1"/>
</dbReference>
<dbReference type="PATRIC" id="fig|570277.3.peg.2997"/>
<dbReference type="GO" id="GO:0016757">
    <property type="term" value="F:glycosyltransferase activity"/>
    <property type="evidence" value="ECO:0007669"/>
    <property type="project" value="InterPro"/>
</dbReference>
<evidence type="ECO:0000259" key="1">
    <source>
        <dbReference type="Pfam" id="PF00534"/>
    </source>
</evidence>
<dbReference type="AlphaFoldDB" id="A0A142BDK1"/>
<dbReference type="EMBL" id="CP013251">
    <property type="protein sequence ID" value="AMO56827.1"/>
    <property type="molecule type" value="Genomic_DNA"/>
</dbReference>
<name>A0A142BDK1_9GAMM</name>
<organism evidence="2 3">
    <name type="scientific">Endozoicomonas montiporae CL-33</name>
    <dbReference type="NCBI Taxonomy" id="570277"/>
    <lineage>
        <taxon>Bacteria</taxon>
        <taxon>Pseudomonadati</taxon>
        <taxon>Pseudomonadota</taxon>
        <taxon>Gammaproteobacteria</taxon>
        <taxon>Oceanospirillales</taxon>
        <taxon>Endozoicomonadaceae</taxon>
        <taxon>Endozoicomonas</taxon>
    </lineage>
</organism>
<dbReference type="Pfam" id="PF00534">
    <property type="entry name" value="Glycos_transf_1"/>
    <property type="match status" value="1"/>
</dbReference>
<evidence type="ECO:0000313" key="3">
    <source>
        <dbReference type="Proteomes" id="UP000071065"/>
    </source>
</evidence>
<dbReference type="STRING" id="570277.EZMO1_2777"/>
<evidence type="ECO:0000313" key="2">
    <source>
        <dbReference type="EMBL" id="AMO56827.1"/>
    </source>
</evidence>
<dbReference type="GO" id="GO:0016787">
    <property type="term" value="F:hydrolase activity"/>
    <property type="evidence" value="ECO:0007669"/>
    <property type="project" value="UniProtKB-KW"/>
</dbReference>
<dbReference type="Proteomes" id="UP000071065">
    <property type="component" value="Chromosome"/>
</dbReference>
<sequence>MFYRKLLKKEEGTCNVPKLKVAIVHDWLVTYGGAERVLEQILNIFPEADLFSLIDFIDDDKRDFIRNKKVKTTFIQSFPLAKSNYRSYLPFFPIAIKQFDLQKYDIVISSSHCVAKSVSTAPHQLHICYCYTPARYAWDLQKQYLSGTGFSSIKIFILRHYLSRFRMWDRANSKNVDYFIACSDYISNRIEKSYFRSSYTIYPNVSVDDFELSEIKKDYFVTCSRIVPYKKVDLIVEAFSRMPDKQLIVIGDGPDYKKLQSLQSSNITLIGHQPFAVLKDLIKKASAFVFAAEEDFGIAPVEAMACGTPVIAYGEGGLLETVIHKKTGIFFYEQSAKSIEKAVLDFDRTVLLSPKEIREHALKFSSERFRQEFLQFAFQCWDKHYSDNFSTELSHT</sequence>
<accession>A0A142BDK1</accession>
<dbReference type="PANTHER" id="PTHR45947:SF3">
    <property type="entry name" value="SULFOQUINOVOSYL TRANSFERASE SQD2"/>
    <property type="match status" value="1"/>
</dbReference>
<dbReference type="PANTHER" id="PTHR45947">
    <property type="entry name" value="SULFOQUINOVOSYL TRANSFERASE SQD2"/>
    <property type="match status" value="1"/>
</dbReference>
<dbReference type="InterPro" id="IPR050194">
    <property type="entry name" value="Glycosyltransferase_grp1"/>
</dbReference>
<protein>
    <submittedName>
        <fullName evidence="2">Glycoside hydrolase</fullName>
    </submittedName>
</protein>
<dbReference type="InterPro" id="IPR001296">
    <property type="entry name" value="Glyco_trans_1"/>
</dbReference>
<proteinExistence type="predicted"/>
<dbReference type="SUPFAM" id="SSF53756">
    <property type="entry name" value="UDP-Glycosyltransferase/glycogen phosphorylase"/>
    <property type="match status" value="1"/>
</dbReference>
<feature type="domain" description="Glycosyl transferase family 1" evidence="1">
    <location>
        <begin position="216"/>
        <end position="345"/>
    </location>
</feature>
<dbReference type="Gene3D" id="3.40.50.2000">
    <property type="entry name" value="Glycogen Phosphorylase B"/>
    <property type="match status" value="2"/>
</dbReference>
<dbReference type="KEGG" id="emp:EZMO1_2777"/>
<reference evidence="2 3" key="1">
    <citation type="journal article" date="2016" name="Front. Microbiol.">
        <title>Genomic Insight into the Host-Endosymbiont Relationship of Endozoicomonas montiporae CL-33(T) with its Coral Host.</title>
        <authorList>
            <person name="Ding J.-Y."/>
            <person name="Shiu J.-H."/>
            <person name="Chen W.-M."/>
            <person name="Chiang Y.-R."/>
            <person name="Tang S.-L."/>
        </authorList>
    </citation>
    <scope>NUCLEOTIDE SEQUENCE [LARGE SCALE GENOMIC DNA]</scope>
    <source>
        <strain evidence="2 3">CL-33</strain>
    </source>
</reference>
<keyword evidence="2" id="KW-0378">Hydrolase</keyword>